<dbReference type="InterPro" id="IPR017907">
    <property type="entry name" value="Znf_RING_CS"/>
</dbReference>
<dbReference type="InterPro" id="IPR049730">
    <property type="entry name" value="SNF2/RAD54-like_C"/>
</dbReference>
<feature type="compositionally biased region" description="Polar residues" evidence="8">
    <location>
        <begin position="77"/>
        <end position="99"/>
    </location>
</feature>
<dbReference type="GO" id="GO:0008270">
    <property type="term" value="F:zinc ion binding"/>
    <property type="evidence" value="ECO:0007669"/>
    <property type="project" value="UniProtKB-KW"/>
</dbReference>
<dbReference type="PANTHER" id="PTHR45626:SF52">
    <property type="entry name" value="SINGLE-STRANDED DNA-DEPENDENT ATPASE (EUROFUNG)"/>
    <property type="match status" value="1"/>
</dbReference>
<dbReference type="AlphaFoldDB" id="A0A4S8QXK6"/>
<dbReference type="GO" id="GO:0006281">
    <property type="term" value="P:DNA repair"/>
    <property type="evidence" value="ECO:0007669"/>
    <property type="project" value="TreeGrafter"/>
</dbReference>
<comment type="caution">
    <text evidence="12">The sequence shown here is derived from an EMBL/GenBank/DDBJ whole genome shotgun (WGS) entry which is preliminary data.</text>
</comment>
<dbReference type="PROSITE" id="PS50089">
    <property type="entry name" value="ZF_RING_2"/>
    <property type="match status" value="1"/>
</dbReference>
<evidence type="ECO:0000256" key="1">
    <source>
        <dbReference type="ARBA" id="ARBA00022723"/>
    </source>
</evidence>
<dbReference type="PROSITE" id="PS00518">
    <property type="entry name" value="ZF_RING_1"/>
    <property type="match status" value="1"/>
</dbReference>
<dbReference type="Proteomes" id="UP000308671">
    <property type="component" value="Unassembled WGS sequence"/>
</dbReference>
<evidence type="ECO:0000256" key="3">
    <source>
        <dbReference type="ARBA" id="ARBA00022771"/>
    </source>
</evidence>
<dbReference type="GO" id="GO:0008094">
    <property type="term" value="F:ATP-dependent activity, acting on DNA"/>
    <property type="evidence" value="ECO:0007669"/>
    <property type="project" value="TreeGrafter"/>
</dbReference>
<dbReference type="Gene3D" id="3.40.50.10810">
    <property type="entry name" value="Tandem AAA-ATPase domain"/>
    <property type="match status" value="1"/>
</dbReference>
<evidence type="ECO:0000313" key="13">
    <source>
        <dbReference type="Proteomes" id="UP000308671"/>
    </source>
</evidence>
<dbReference type="EMBL" id="PQXL01000166">
    <property type="protein sequence ID" value="THV50078.1"/>
    <property type="molecule type" value="Genomic_DNA"/>
</dbReference>
<evidence type="ECO:0000256" key="8">
    <source>
        <dbReference type="SAM" id="MobiDB-lite"/>
    </source>
</evidence>
<dbReference type="InterPro" id="IPR001841">
    <property type="entry name" value="Znf_RING"/>
</dbReference>
<dbReference type="SMART" id="SM00490">
    <property type="entry name" value="HELICc"/>
    <property type="match status" value="1"/>
</dbReference>
<dbReference type="GO" id="GO:0005524">
    <property type="term" value="F:ATP binding"/>
    <property type="evidence" value="ECO:0007669"/>
    <property type="project" value="UniProtKB-KW"/>
</dbReference>
<sequence>MASMNNSFSGNFPILANGESLHTHQGKLSGSSDLHPNYPTDFDKPVTYNFSVAQGQNPPRSRPNQNENNPGIPLSNGHATNAQNWSPAQLLNPRSINQNPRPSPSLSPHPRPRISPAASASQPLFQFDTPGGSYTPSPPSNPNYNVNSNSNSNGQNGFASYANPSGQMPGMGSFVDRMHNITDRDMVPQKRRRVEDLTGEGSRAQFNGSSSGGAYGQYVKNRRVEGSKDGCTKQVLDLSLVDDDDVVVVGNEQDREVCYGRIEGSQLNAHRVPTPKPGAQSLIPENWPQIKIVLRRKEGDKTNNIHALDCTREIIGCVDVNTAIGLAPILDSPKMGVRTAARILTRRKAPDDQPVGSPCSVRYNLDLNLYGPKKHALQIGRHLSHKQLWLRTPLSVEAGIPLHNPHAIEKPSRALQPTSSTYSSYASRSQAPVRTTEEIRNDVLGVFDSLPRSENLPEMEPISLITTELLKHQKQGLYFMINREKERNYEINDKCDLWKLRHGNNGQRIYYNVITGDEERKSPPQVLGGILADMMGLGKTLSILSLVATTLDDSRDWAKQRPSQSDQREQPVLKSGKAAAQPKFEPATLALNCKTTLLVAPLSVISNWEDQIKAHIKPDALKYYIYHGANRIKDVTKLSEYDMVITTYGSVASECNNRNKKKDGKYPLEEMNWFRIVLDEAHMIREQSTLQFKAICRLSAQRRWACTGTPVQNRLEDLGALMNFLRVKPFNGSGFAQHILSPFKICDPEIIPKLRLLVDSITLRRLKDKIDLPKRHDQIARLDFSDEERMVYDIFEKNATDRLKVITSQGESALGGKTFHHILQSILRLRQVCAHGKDLLSPEDLKIMNGLSKDSAIDLDSEEYEDQDGMTPKQAYEMYKLMRDTGTDSCLTCNRKIGSQDVVDSDGESKEEVIGYMTPCFHIICGLCIGAYKTQLEEMAFGGSLVGCPTCHQQISPSMFFSLKQEEVDKEEESRLKTKESAKAGKDLSNYGGPHTKTIALVHDLLASRRESQANPNEPPIKSVVFSGWTTHLDLIQLALQENNIPYTRLDGKMTRIARSMAMEKFRDDPSIVVILVSIAAGGLGLNLTTANKVYVMEPQFNPAAEAQAIDRVHRLGQKREVQTVRFIMNKSFEEKMLQIQDKKQKLASLSMDSQKGRLDKKEASIRRLEELKDLFRK</sequence>
<dbReference type="OrthoDB" id="448448at2759"/>
<proteinExistence type="predicted"/>
<gene>
    <name evidence="12" type="ORF">BGAL_0166g00200</name>
</gene>
<dbReference type="Pfam" id="PF00271">
    <property type="entry name" value="Helicase_C"/>
    <property type="match status" value="1"/>
</dbReference>
<reference evidence="12 13" key="1">
    <citation type="submission" date="2017-12" db="EMBL/GenBank/DDBJ databases">
        <title>Comparative genomics of Botrytis spp.</title>
        <authorList>
            <person name="Valero-Jimenez C.A."/>
            <person name="Tapia P."/>
            <person name="Veloso J."/>
            <person name="Silva-Moreno E."/>
            <person name="Staats M."/>
            <person name="Valdes J.H."/>
            <person name="Van Kan J.A.L."/>
        </authorList>
    </citation>
    <scope>NUCLEOTIDE SEQUENCE [LARGE SCALE GENOMIC DNA]</scope>
    <source>
        <strain evidence="12 13">MUCL435</strain>
    </source>
</reference>
<feature type="region of interest" description="Disordered" evidence="8">
    <location>
        <begin position="23"/>
        <end position="171"/>
    </location>
</feature>
<dbReference type="SMART" id="SM00487">
    <property type="entry name" value="DEXDc"/>
    <property type="match status" value="1"/>
</dbReference>
<keyword evidence="3 7" id="KW-0863">Zinc-finger</keyword>
<dbReference type="InterPro" id="IPR050628">
    <property type="entry name" value="SNF2_RAD54_helicase_TF"/>
</dbReference>
<evidence type="ECO:0000313" key="12">
    <source>
        <dbReference type="EMBL" id="THV50078.1"/>
    </source>
</evidence>
<keyword evidence="5" id="KW-0862">Zinc</keyword>
<keyword evidence="2" id="KW-0547">Nucleotide-binding</keyword>
<dbReference type="SUPFAM" id="SSF57850">
    <property type="entry name" value="RING/U-box"/>
    <property type="match status" value="1"/>
</dbReference>
<dbReference type="PROSITE" id="PS51194">
    <property type="entry name" value="HELICASE_CTER"/>
    <property type="match status" value="1"/>
</dbReference>
<dbReference type="CDD" id="cd18793">
    <property type="entry name" value="SF2_C_SNF"/>
    <property type="match status" value="1"/>
</dbReference>
<dbReference type="GO" id="GO:0005634">
    <property type="term" value="C:nucleus"/>
    <property type="evidence" value="ECO:0007669"/>
    <property type="project" value="TreeGrafter"/>
</dbReference>
<dbReference type="PROSITE" id="PS51192">
    <property type="entry name" value="HELICASE_ATP_BIND_1"/>
    <property type="match status" value="1"/>
</dbReference>
<feature type="region of interest" description="Disordered" evidence="8">
    <location>
        <begin position="413"/>
        <end position="434"/>
    </location>
</feature>
<feature type="compositionally biased region" description="Low complexity" evidence="8">
    <location>
        <begin position="142"/>
        <end position="157"/>
    </location>
</feature>
<feature type="compositionally biased region" description="Low complexity" evidence="8">
    <location>
        <begin position="418"/>
        <end position="429"/>
    </location>
</feature>
<keyword evidence="1" id="KW-0479">Metal-binding</keyword>
<protein>
    <recommendedName>
        <fullName evidence="14">SNF2 family DNA-dependent ATPase domain-containing protein</fullName>
    </recommendedName>
</protein>
<dbReference type="GO" id="GO:0016787">
    <property type="term" value="F:hydrolase activity"/>
    <property type="evidence" value="ECO:0007669"/>
    <property type="project" value="UniProtKB-KW"/>
</dbReference>
<dbReference type="InterPro" id="IPR038718">
    <property type="entry name" value="SNF2-like_sf"/>
</dbReference>
<evidence type="ECO:0000256" key="2">
    <source>
        <dbReference type="ARBA" id="ARBA00022741"/>
    </source>
</evidence>
<dbReference type="InterPro" id="IPR000330">
    <property type="entry name" value="SNF2_N"/>
</dbReference>
<name>A0A4S8QXK6_9HELO</name>
<dbReference type="Pfam" id="PF00176">
    <property type="entry name" value="SNF2-rel_dom"/>
    <property type="match status" value="1"/>
</dbReference>
<feature type="domain" description="RING-type" evidence="9">
    <location>
        <begin position="890"/>
        <end position="952"/>
    </location>
</feature>
<dbReference type="InterPro" id="IPR014001">
    <property type="entry name" value="Helicase_ATP-bd"/>
</dbReference>
<feature type="domain" description="Helicase C-terminal" evidence="11">
    <location>
        <begin position="1001"/>
        <end position="1158"/>
    </location>
</feature>
<evidence type="ECO:0000256" key="4">
    <source>
        <dbReference type="ARBA" id="ARBA00022801"/>
    </source>
</evidence>
<accession>A0A4S8QXK6</accession>
<evidence type="ECO:0000256" key="5">
    <source>
        <dbReference type="ARBA" id="ARBA00022833"/>
    </source>
</evidence>
<evidence type="ECO:0000256" key="7">
    <source>
        <dbReference type="PROSITE-ProRule" id="PRU00175"/>
    </source>
</evidence>
<feature type="region of interest" description="Disordered" evidence="8">
    <location>
        <begin position="555"/>
        <end position="579"/>
    </location>
</feature>
<feature type="compositionally biased region" description="Polar residues" evidence="8">
    <location>
        <begin position="48"/>
        <end position="69"/>
    </location>
</feature>
<feature type="region of interest" description="Disordered" evidence="8">
    <location>
        <begin position="196"/>
        <end position="216"/>
    </location>
</feature>
<evidence type="ECO:0000256" key="6">
    <source>
        <dbReference type="ARBA" id="ARBA00022840"/>
    </source>
</evidence>
<evidence type="ECO:0008006" key="14">
    <source>
        <dbReference type="Google" id="ProtNLM"/>
    </source>
</evidence>
<dbReference type="InterPro" id="IPR027417">
    <property type="entry name" value="P-loop_NTPase"/>
</dbReference>
<evidence type="ECO:0000259" key="10">
    <source>
        <dbReference type="PROSITE" id="PS51192"/>
    </source>
</evidence>
<evidence type="ECO:0000259" key="9">
    <source>
        <dbReference type="PROSITE" id="PS50089"/>
    </source>
</evidence>
<dbReference type="Gene3D" id="3.40.50.300">
    <property type="entry name" value="P-loop containing nucleotide triphosphate hydrolases"/>
    <property type="match status" value="1"/>
</dbReference>
<evidence type="ECO:0000259" key="11">
    <source>
        <dbReference type="PROSITE" id="PS51194"/>
    </source>
</evidence>
<dbReference type="PANTHER" id="PTHR45626">
    <property type="entry name" value="TRANSCRIPTION TERMINATION FACTOR 2-RELATED"/>
    <property type="match status" value="1"/>
</dbReference>
<keyword evidence="6" id="KW-0067">ATP-binding</keyword>
<keyword evidence="13" id="KW-1185">Reference proteome</keyword>
<dbReference type="SUPFAM" id="SSF52540">
    <property type="entry name" value="P-loop containing nucleoside triphosphate hydrolases"/>
    <property type="match status" value="2"/>
</dbReference>
<keyword evidence="4" id="KW-0378">Hydrolase</keyword>
<dbReference type="InterPro" id="IPR001650">
    <property type="entry name" value="Helicase_C-like"/>
</dbReference>
<dbReference type="CDD" id="cd18008">
    <property type="entry name" value="DEXDc_SHPRH-like"/>
    <property type="match status" value="1"/>
</dbReference>
<feature type="domain" description="Helicase ATP-binding" evidence="10">
    <location>
        <begin position="520"/>
        <end position="728"/>
    </location>
</feature>
<organism evidence="12 13">
    <name type="scientific">Botrytis galanthina</name>
    <dbReference type="NCBI Taxonomy" id="278940"/>
    <lineage>
        <taxon>Eukaryota</taxon>
        <taxon>Fungi</taxon>
        <taxon>Dikarya</taxon>
        <taxon>Ascomycota</taxon>
        <taxon>Pezizomycotina</taxon>
        <taxon>Leotiomycetes</taxon>
        <taxon>Helotiales</taxon>
        <taxon>Sclerotiniaceae</taxon>
        <taxon>Botrytis</taxon>
    </lineage>
</organism>